<feature type="domain" description="Transglutaminase-like" evidence="2">
    <location>
        <begin position="416"/>
        <end position="489"/>
    </location>
</feature>
<dbReference type="GeneID" id="28895414"/>
<dbReference type="OrthoDB" id="6129702at2759"/>
<dbReference type="PANTHER" id="PTHR46333:SF5">
    <property type="entry name" value="TRANSGLUTAMINASE-LIKE DOMAIN-CONTAINING PROTEIN"/>
    <property type="match status" value="1"/>
</dbReference>
<reference evidence="3 4" key="1">
    <citation type="journal article" date="2016" name="Fungal Biol.">
        <title>The genome of Xylona heveae provides a window into fungal endophytism.</title>
        <authorList>
            <person name="Gazis R."/>
            <person name="Kuo A."/>
            <person name="Riley R."/>
            <person name="LaButti K."/>
            <person name="Lipzen A."/>
            <person name="Lin J."/>
            <person name="Amirebrahimi M."/>
            <person name="Hesse C.N."/>
            <person name="Spatafora J.W."/>
            <person name="Henrissat B."/>
            <person name="Hainaut M."/>
            <person name="Grigoriev I.V."/>
            <person name="Hibbett D.S."/>
        </authorList>
    </citation>
    <scope>NUCLEOTIDE SEQUENCE [LARGE SCALE GENOMIC DNA]</scope>
    <source>
        <strain evidence="3 4">TC161</strain>
    </source>
</reference>
<dbReference type="Pfam" id="PF01841">
    <property type="entry name" value="Transglut_core"/>
    <property type="match status" value="1"/>
</dbReference>
<evidence type="ECO:0000259" key="2">
    <source>
        <dbReference type="SMART" id="SM00460"/>
    </source>
</evidence>
<dbReference type="InterPro" id="IPR002931">
    <property type="entry name" value="Transglutaminase-like"/>
</dbReference>
<dbReference type="STRING" id="1328760.A0A165K318"/>
<feature type="compositionally biased region" description="Polar residues" evidence="1">
    <location>
        <begin position="183"/>
        <end position="203"/>
    </location>
</feature>
<organism evidence="3 4">
    <name type="scientific">Xylona heveae (strain CBS 132557 / TC161)</name>
    <dbReference type="NCBI Taxonomy" id="1328760"/>
    <lineage>
        <taxon>Eukaryota</taxon>
        <taxon>Fungi</taxon>
        <taxon>Dikarya</taxon>
        <taxon>Ascomycota</taxon>
        <taxon>Pezizomycotina</taxon>
        <taxon>Xylonomycetes</taxon>
        <taxon>Xylonales</taxon>
        <taxon>Xylonaceae</taxon>
        <taxon>Xylona</taxon>
    </lineage>
</organism>
<dbReference type="InterPro" id="IPR052557">
    <property type="entry name" value="CAP/Cytokinesis_protein"/>
</dbReference>
<dbReference type="SMART" id="SM00460">
    <property type="entry name" value="TGc"/>
    <property type="match status" value="1"/>
</dbReference>
<proteinExistence type="predicted"/>
<feature type="compositionally biased region" description="Basic and acidic residues" evidence="1">
    <location>
        <begin position="41"/>
        <end position="56"/>
    </location>
</feature>
<feature type="compositionally biased region" description="Polar residues" evidence="1">
    <location>
        <begin position="73"/>
        <end position="91"/>
    </location>
</feature>
<dbReference type="SUPFAM" id="SSF54001">
    <property type="entry name" value="Cysteine proteinases"/>
    <property type="match status" value="1"/>
</dbReference>
<feature type="region of interest" description="Disordered" evidence="1">
    <location>
        <begin position="21"/>
        <end position="276"/>
    </location>
</feature>
<dbReference type="InterPro" id="IPR038765">
    <property type="entry name" value="Papain-like_cys_pep_sf"/>
</dbReference>
<dbReference type="OMA" id="HGKGFGH"/>
<dbReference type="EMBL" id="KV407454">
    <property type="protein sequence ID" value="KZF26930.1"/>
    <property type="molecule type" value="Genomic_DNA"/>
</dbReference>
<sequence>MAEPVVQQLSIKDRIAALNLGQVGRAPDKSPAVKLSSIQEPSHRERPPLPLKRPEPTVRGQSVNVPILRDHGPSSTQTVGNEPIGQDQNIISPPPLTQNAKRHADAPNRQPPPALPPRRLSEQVPPSLPPRRPSEQSLSSKRVSERQTPILPLRRPSEQQQLRTRGSKESFSSIATRSSTSTGALRTSTSQSSLSDVQPNRTLPPTYDPAAAPPLHPKRLNLQNVDNEAKAAGQPSSKSDRARPALPPRLPPRKSKERTETAQLMPKTNPTSSRPSALSFALNKNTETPPPVPVTRPTEVPTQRGLEGYDQGLPPPIPLASRPKPLAANATQQLHSQHLSCLKCWDFTVPDNHAARFPRDTLPSLSIEWLASELTSPLQSVVDKFRAIFTWLHHNIAYDVDAFFNDNVKPATPISTLTSGLAVCEGYAGLFAAVATKAGLECIVVGGHGKGYGFLALEPGAPIPAFHSQHAWNAIKLDDGSWKLIDACWGAGSVQGKGMPYVPSFNSTQFTMTNEEFGLRHYPTDRAHLFRSDGREITWEEYFIGDKGGELRQLFGKPEDDHGFSSDSFVPRYKTISVFGSTEITRFQFMPICEHWDFDRMGKGKPYVCVLIVEGVDGRQNDRVPFETNGRVWWLDIPTRQLGSPGQKVTIAAITKFNGNDGRGLSITEFAQKKGKVSMAWSYIAAWDLI</sequence>
<accession>A0A165K318</accession>
<dbReference type="GO" id="GO:0005737">
    <property type="term" value="C:cytoplasm"/>
    <property type="evidence" value="ECO:0007669"/>
    <property type="project" value="TreeGrafter"/>
</dbReference>
<name>A0A165K318_XYLHT</name>
<dbReference type="RefSeq" id="XP_018192485.1">
    <property type="nucleotide sequence ID" value="XM_018330277.1"/>
</dbReference>
<gene>
    <name evidence="3" type="ORF">L228DRAFT_22166</name>
</gene>
<evidence type="ECO:0000313" key="3">
    <source>
        <dbReference type="EMBL" id="KZF26930.1"/>
    </source>
</evidence>
<dbReference type="Proteomes" id="UP000076632">
    <property type="component" value="Unassembled WGS sequence"/>
</dbReference>
<dbReference type="PANTHER" id="PTHR46333">
    <property type="entry name" value="CYTOKINESIS PROTEIN 3"/>
    <property type="match status" value="1"/>
</dbReference>
<protein>
    <recommendedName>
        <fullName evidence="2">Transglutaminase-like domain-containing protein</fullName>
    </recommendedName>
</protein>
<evidence type="ECO:0000313" key="4">
    <source>
        <dbReference type="Proteomes" id="UP000076632"/>
    </source>
</evidence>
<dbReference type="Gene3D" id="3.10.620.30">
    <property type="match status" value="1"/>
</dbReference>
<dbReference type="InParanoid" id="A0A165K318"/>
<feature type="compositionally biased region" description="Polar residues" evidence="1">
    <location>
        <begin position="266"/>
        <end position="276"/>
    </location>
</feature>
<dbReference type="AlphaFoldDB" id="A0A165K318"/>
<feature type="compositionally biased region" description="Low complexity" evidence="1">
    <location>
        <begin position="170"/>
        <end position="182"/>
    </location>
</feature>
<keyword evidence="4" id="KW-1185">Reference proteome</keyword>
<evidence type="ECO:0000256" key="1">
    <source>
        <dbReference type="SAM" id="MobiDB-lite"/>
    </source>
</evidence>